<gene>
    <name evidence="2" type="ORF">GCM10010305_33340</name>
</gene>
<sequence>MYLMTRDDHEPVFVRKGRWVYNTRNPVARMLMLATVVGLAGFYLYVSDTGQWSESELRDAVHEAARDLEAQPRRVHFGYDSMIRDAIEATDEGPVADLVITRTGNGTGSGAADVPAEDSFEIGAAHMSETFCMRLSPPEPPRTWGNSETVRLNVRVSPGDC</sequence>
<name>A0A918T3R3_9ACTN</name>
<protein>
    <submittedName>
        <fullName evidence="2">Uncharacterized protein</fullName>
    </submittedName>
</protein>
<evidence type="ECO:0000256" key="1">
    <source>
        <dbReference type="SAM" id="Phobius"/>
    </source>
</evidence>
<keyword evidence="1" id="KW-0472">Membrane</keyword>
<keyword evidence="3" id="KW-1185">Reference proteome</keyword>
<reference evidence="2" key="1">
    <citation type="journal article" date="2014" name="Int. J. Syst. Evol. Microbiol.">
        <title>Complete genome sequence of Corynebacterium casei LMG S-19264T (=DSM 44701T), isolated from a smear-ripened cheese.</title>
        <authorList>
            <consortium name="US DOE Joint Genome Institute (JGI-PGF)"/>
            <person name="Walter F."/>
            <person name="Albersmeier A."/>
            <person name="Kalinowski J."/>
            <person name="Ruckert C."/>
        </authorList>
    </citation>
    <scope>NUCLEOTIDE SEQUENCE</scope>
    <source>
        <strain evidence="2">JCM 4518</strain>
    </source>
</reference>
<keyword evidence="1" id="KW-0812">Transmembrane</keyword>
<dbReference type="EMBL" id="BMUL01000007">
    <property type="protein sequence ID" value="GHA86793.1"/>
    <property type="molecule type" value="Genomic_DNA"/>
</dbReference>
<organism evidence="2 3">
    <name type="scientific">Streptomyces termitum</name>
    <dbReference type="NCBI Taxonomy" id="67368"/>
    <lineage>
        <taxon>Bacteria</taxon>
        <taxon>Bacillati</taxon>
        <taxon>Actinomycetota</taxon>
        <taxon>Actinomycetes</taxon>
        <taxon>Kitasatosporales</taxon>
        <taxon>Streptomycetaceae</taxon>
        <taxon>Streptomyces</taxon>
    </lineage>
</organism>
<dbReference type="Proteomes" id="UP000644020">
    <property type="component" value="Unassembled WGS sequence"/>
</dbReference>
<keyword evidence="1" id="KW-1133">Transmembrane helix</keyword>
<comment type="caution">
    <text evidence="2">The sequence shown here is derived from an EMBL/GenBank/DDBJ whole genome shotgun (WGS) entry which is preliminary data.</text>
</comment>
<dbReference type="AlphaFoldDB" id="A0A918T3R3"/>
<evidence type="ECO:0000313" key="3">
    <source>
        <dbReference type="Proteomes" id="UP000644020"/>
    </source>
</evidence>
<accession>A0A918T3R3</accession>
<feature type="transmembrane region" description="Helical" evidence="1">
    <location>
        <begin position="27"/>
        <end position="46"/>
    </location>
</feature>
<reference evidence="2" key="2">
    <citation type="submission" date="2020-09" db="EMBL/GenBank/DDBJ databases">
        <authorList>
            <person name="Sun Q."/>
            <person name="Ohkuma M."/>
        </authorList>
    </citation>
    <scope>NUCLEOTIDE SEQUENCE</scope>
    <source>
        <strain evidence="2">JCM 4518</strain>
    </source>
</reference>
<evidence type="ECO:0000313" key="2">
    <source>
        <dbReference type="EMBL" id="GHA86793.1"/>
    </source>
</evidence>
<proteinExistence type="predicted"/>